<comment type="caution">
    <text evidence="2">The sequence shown here is derived from an EMBL/GenBank/DDBJ whole genome shotgun (WGS) entry which is preliminary data.</text>
</comment>
<proteinExistence type="predicted"/>
<evidence type="ECO:0000313" key="3">
    <source>
        <dbReference type="Proteomes" id="UP001501710"/>
    </source>
</evidence>
<organism evidence="2 3">
    <name type="scientific">Actinomadura meridiana</name>
    <dbReference type="NCBI Taxonomy" id="559626"/>
    <lineage>
        <taxon>Bacteria</taxon>
        <taxon>Bacillati</taxon>
        <taxon>Actinomycetota</taxon>
        <taxon>Actinomycetes</taxon>
        <taxon>Streptosporangiales</taxon>
        <taxon>Thermomonosporaceae</taxon>
        <taxon>Actinomadura</taxon>
    </lineage>
</organism>
<evidence type="ECO:0000313" key="2">
    <source>
        <dbReference type="EMBL" id="GAA4240321.1"/>
    </source>
</evidence>
<reference evidence="3" key="1">
    <citation type="journal article" date="2019" name="Int. J. Syst. Evol. Microbiol.">
        <title>The Global Catalogue of Microorganisms (GCM) 10K type strain sequencing project: providing services to taxonomists for standard genome sequencing and annotation.</title>
        <authorList>
            <consortium name="The Broad Institute Genomics Platform"/>
            <consortium name="The Broad Institute Genome Sequencing Center for Infectious Disease"/>
            <person name="Wu L."/>
            <person name="Ma J."/>
        </authorList>
    </citation>
    <scope>NUCLEOTIDE SEQUENCE [LARGE SCALE GENOMIC DNA]</scope>
    <source>
        <strain evidence="3">JCM 17440</strain>
    </source>
</reference>
<gene>
    <name evidence="2" type="ORF">GCM10022254_64510</name>
</gene>
<evidence type="ECO:0000256" key="1">
    <source>
        <dbReference type="SAM" id="MobiDB-lite"/>
    </source>
</evidence>
<feature type="compositionally biased region" description="Low complexity" evidence="1">
    <location>
        <begin position="41"/>
        <end position="69"/>
    </location>
</feature>
<protein>
    <recommendedName>
        <fullName evidence="4">Lipoprotein</fullName>
    </recommendedName>
</protein>
<feature type="region of interest" description="Disordered" evidence="1">
    <location>
        <begin position="39"/>
        <end position="74"/>
    </location>
</feature>
<evidence type="ECO:0008006" key="4">
    <source>
        <dbReference type="Google" id="ProtNLM"/>
    </source>
</evidence>
<name>A0ABP8CK57_9ACTN</name>
<accession>A0ABP8CK57</accession>
<keyword evidence="3" id="KW-1185">Reference proteome</keyword>
<dbReference type="EMBL" id="BAABAS010000025">
    <property type="protein sequence ID" value="GAA4240321.1"/>
    <property type="molecule type" value="Genomic_DNA"/>
</dbReference>
<dbReference type="Proteomes" id="UP001501710">
    <property type="component" value="Unassembled WGS sequence"/>
</dbReference>
<sequence length="210" mass="21286">MVQYSEVFMERVGMYRRAGISILMVSAAMLMGACGSGGSNASGSSSPTAGASATDGSSATDGASAAPSGTSGGPVFLGPDGYGAVKLGMKREDAEATGLITVKDEPPGGIGCGTFDFKEFPQKGPYAGGNFSPQLGVASIFAVGDMRTPEGITTGSAAAEVQKAYPELKKGPNASFVTVPGNPKAVYTFLIENGRVRQLVLDLATQTCHN</sequence>